<dbReference type="InterPro" id="IPR002110">
    <property type="entry name" value="Ankyrin_rpt"/>
</dbReference>
<dbReference type="Pfam" id="PF00023">
    <property type="entry name" value="Ank"/>
    <property type="match status" value="1"/>
</dbReference>
<dbReference type="SUPFAM" id="SSF48403">
    <property type="entry name" value="Ankyrin repeat"/>
    <property type="match status" value="1"/>
</dbReference>
<dbReference type="Proteomes" id="UP001175000">
    <property type="component" value="Unassembled WGS sequence"/>
</dbReference>
<keyword evidence="12" id="KW-1185">Reference proteome</keyword>
<dbReference type="InterPro" id="IPR003163">
    <property type="entry name" value="Tscrpt_reg_HTH_APSES-type"/>
</dbReference>
<keyword evidence="2" id="KW-0677">Repeat</keyword>
<dbReference type="InterPro" id="IPR018004">
    <property type="entry name" value="KilA/APSES_HTH"/>
</dbReference>
<feature type="region of interest" description="Disordered" evidence="9">
    <location>
        <begin position="109"/>
        <end position="230"/>
    </location>
</feature>
<dbReference type="SUPFAM" id="SSF54616">
    <property type="entry name" value="DNA-binding domain of Mlu1-box binding protein MBP1"/>
    <property type="match status" value="1"/>
</dbReference>
<dbReference type="PANTHER" id="PTHR43828:SF15">
    <property type="entry name" value="TRANSCRIPTION FACTOR MBP1"/>
    <property type="match status" value="1"/>
</dbReference>
<evidence type="ECO:0000259" key="10">
    <source>
        <dbReference type="PROSITE" id="PS51299"/>
    </source>
</evidence>
<dbReference type="GO" id="GO:0030435">
    <property type="term" value="P:sporulation resulting in formation of a cellular spore"/>
    <property type="evidence" value="ECO:0007669"/>
    <property type="project" value="UniProtKB-KW"/>
</dbReference>
<keyword evidence="8" id="KW-0175">Coiled coil</keyword>
<comment type="caution">
    <text evidence="11">The sequence shown here is derived from an EMBL/GenBank/DDBJ whole genome shotgun (WGS) entry which is preliminary data.</text>
</comment>
<evidence type="ECO:0000256" key="1">
    <source>
        <dbReference type="ARBA" id="ARBA00004123"/>
    </source>
</evidence>
<dbReference type="InterPro" id="IPR036887">
    <property type="entry name" value="HTH_APSES_sf"/>
</dbReference>
<evidence type="ECO:0000256" key="8">
    <source>
        <dbReference type="SAM" id="Coils"/>
    </source>
</evidence>
<dbReference type="PROSITE" id="PS51299">
    <property type="entry name" value="HTH_APSES"/>
    <property type="match status" value="1"/>
</dbReference>
<keyword evidence="3" id="KW-0749">Sporulation</keyword>
<accession>A0AA39WPA9</accession>
<dbReference type="GO" id="GO:0033309">
    <property type="term" value="C:SBF transcription complex"/>
    <property type="evidence" value="ECO:0007669"/>
    <property type="project" value="TreeGrafter"/>
</dbReference>
<feature type="domain" description="HTH APSES-type" evidence="10">
    <location>
        <begin position="10"/>
        <end position="120"/>
    </location>
</feature>
<feature type="compositionally biased region" description="Basic and acidic residues" evidence="9">
    <location>
        <begin position="461"/>
        <end position="470"/>
    </location>
</feature>
<feature type="compositionally biased region" description="Low complexity" evidence="9">
    <location>
        <begin position="135"/>
        <end position="148"/>
    </location>
</feature>
<dbReference type="Gene3D" id="3.10.260.10">
    <property type="entry name" value="Transcription regulator HTH, APSES-type DNA-binding domain"/>
    <property type="match status" value="1"/>
</dbReference>
<name>A0AA39WPA9_9PEZI</name>
<evidence type="ECO:0000256" key="2">
    <source>
        <dbReference type="ARBA" id="ARBA00022737"/>
    </source>
</evidence>
<organism evidence="11 12">
    <name type="scientific">Immersiella caudata</name>
    <dbReference type="NCBI Taxonomy" id="314043"/>
    <lineage>
        <taxon>Eukaryota</taxon>
        <taxon>Fungi</taxon>
        <taxon>Dikarya</taxon>
        <taxon>Ascomycota</taxon>
        <taxon>Pezizomycotina</taxon>
        <taxon>Sordariomycetes</taxon>
        <taxon>Sordariomycetidae</taxon>
        <taxon>Sordariales</taxon>
        <taxon>Lasiosphaeriaceae</taxon>
        <taxon>Immersiella</taxon>
    </lineage>
</organism>
<evidence type="ECO:0000256" key="5">
    <source>
        <dbReference type="ARBA" id="ARBA00023242"/>
    </source>
</evidence>
<protein>
    <submittedName>
        <fullName evidence="11">Apses transcription factor</fullName>
    </submittedName>
</protein>
<comment type="subcellular location">
    <subcellularLocation>
        <location evidence="1">Nucleus</location>
    </subcellularLocation>
</comment>
<dbReference type="SMART" id="SM01252">
    <property type="entry name" value="KilA-N"/>
    <property type="match status" value="1"/>
</dbReference>
<dbReference type="GO" id="GO:0030907">
    <property type="term" value="C:MBF transcription complex"/>
    <property type="evidence" value="ECO:0007669"/>
    <property type="project" value="TreeGrafter"/>
</dbReference>
<dbReference type="PROSITE" id="PS50088">
    <property type="entry name" value="ANK_REPEAT"/>
    <property type="match status" value="2"/>
</dbReference>
<dbReference type="Pfam" id="PF04383">
    <property type="entry name" value="KilA-N"/>
    <property type="match status" value="1"/>
</dbReference>
<dbReference type="GO" id="GO:0001228">
    <property type="term" value="F:DNA-binding transcription activator activity, RNA polymerase II-specific"/>
    <property type="evidence" value="ECO:0007669"/>
    <property type="project" value="UniProtKB-ARBA"/>
</dbReference>
<keyword evidence="5" id="KW-0539">Nucleus</keyword>
<evidence type="ECO:0000313" key="12">
    <source>
        <dbReference type="Proteomes" id="UP001175000"/>
    </source>
</evidence>
<dbReference type="FunFam" id="3.10.260.10:FF:000001">
    <property type="entry name" value="APSES transcription factor (MbpA)"/>
    <property type="match status" value="1"/>
</dbReference>
<feature type="repeat" description="ANK" evidence="7">
    <location>
        <begin position="395"/>
        <end position="427"/>
    </location>
</feature>
<feature type="compositionally biased region" description="Polar residues" evidence="9">
    <location>
        <begin position="162"/>
        <end position="171"/>
    </location>
</feature>
<dbReference type="PANTHER" id="PTHR43828">
    <property type="entry name" value="ASPARAGINASE"/>
    <property type="match status" value="1"/>
</dbReference>
<proteinExistence type="predicted"/>
<dbReference type="Gene3D" id="1.25.40.20">
    <property type="entry name" value="Ankyrin repeat-containing domain"/>
    <property type="match status" value="1"/>
</dbReference>
<evidence type="ECO:0000256" key="9">
    <source>
        <dbReference type="SAM" id="MobiDB-lite"/>
    </source>
</evidence>
<gene>
    <name evidence="11" type="ORF">B0T14DRAFT_430719</name>
</gene>
<dbReference type="InterPro" id="IPR051642">
    <property type="entry name" value="SWI6-like"/>
</dbReference>
<feature type="compositionally biased region" description="Acidic residues" evidence="9">
    <location>
        <begin position="179"/>
        <end position="194"/>
    </location>
</feature>
<keyword evidence="6" id="KW-0183">Conidiation</keyword>
<sequence length="692" mass="77333">MAKETAVHGIYSATYSNVPVWEFQFGVDLKEHVMRRCEDDYINATHILKAAGFDKPARTRVLEREVQKDTHEKVQGGYGKYQGTWIPLERGVALAQRNNVYDRLRPIFEFQPGTEGTPPPAPKHASKPKAPRPSRPAAGRPSAAGRPAIPKWNSKSNKNRKLSQGSFSQADQGAAPVQDDYDGADSNMQDDDTPDNLTVASASYMGEDDGYDMSHYSTNRKRKREEDAQNVADQQHSLYGDALLDYFLLSKSERSAIRPDPPTNFKPDWPIDTEAHTAIHWAAAMGDVDVIKQLKRFNANIAARSVRGETPLMRAVKFTNCYEKDTFLQVFKELADTVDVQDNNGWTVLHHAAAMKGGSASGQSCSRYYLDIILNHFWDLDRSRIMEVLDMQDLEGNTALHLAAQRGAKKCTRALLGRGAAANLRNHEGIMAEDLIKALNASKANHSRGGPQRSSSPFAPESHRHNPFRDAVGEYTGSKNDSFSSEAANMVQSRMAPLVVHKLQELARSFEEELKLKDKAEKDAQKALRNTQAELASAQAQIAEMKAKLEPEEVEARLTADAERVGKKALAFVTHQNRIMVREESNRELAAMANGDGTSGDEENDTPEERVRLALELQRILDEQRELETQYIDARGVLGATDRIDKYRHLLQSCLPPEDHQLLDENLEDMIKMMEEETDIIGRDSALDLMAL</sequence>
<evidence type="ECO:0000256" key="6">
    <source>
        <dbReference type="ARBA" id="ARBA00023321"/>
    </source>
</evidence>
<dbReference type="PROSITE" id="PS50297">
    <property type="entry name" value="ANK_REP_REGION"/>
    <property type="match status" value="2"/>
</dbReference>
<dbReference type="GO" id="GO:0003677">
    <property type="term" value="F:DNA binding"/>
    <property type="evidence" value="ECO:0007669"/>
    <property type="project" value="InterPro"/>
</dbReference>
<evidence type="ECO:0000256" key="3">
    <source>
        <dbReference type="ARBA" id="ARBA00022969"/>
    </source>
</evidence>
<dbReference type="AlphaFoldDB" id="A0AA39WPA9"/>
<feature type="repeat" description="ANK" evidence="7">
    <location>
        <begin position="274"/>
        <end position="306"/>
    </location>
</feature>
<reference evidence="11" key="1">
    <citation type="submission" date="2023-06" db="EMBL/GenBank/DDBJ databases">
        <title>Genome-scale phylogeny and comparative genomics of the fungal order Sordariales.</title>
        <authorList>
            <consortium name="Lawrence Berkeley National Laboratory"/>
            <person name="Hensen N."/>
            <person name="Bonometti L."/>
            <person name="Westerberg I."/>
            <person name="Brannstrom I.O."/>
            <person name="Guillou S."/>
            <person name="Cros-Aarteil S."/>
            <person name="Calhoun S."/>
            <person name="Haridas S."/>
            <person name="Kuo A."/>
            <person name="Mondo S."/>
            <person name="Pangilinan J."/>
            <person name="Riley R."/>
            <person name="Labutti K."/>
            <person name="Andreopoulos B."/>
            <person name="Lipzen A."/>
            <person name="Chen C."/>
            <person name="Yanf M."/>
            <person name="Daum C."/>
            <person name="Ng V."/>
            <person name="Clum A."/>
            <person name="Steindorff A."/>
            <person name="Ohm R."/>
            <person name="Martin F."/>
            <person name="Silar P."/>
            <person name="Natvig D."/>
            <person name="Lalanne C."/>
            <person name="Gautier V."/>
            <person name="Ament-Velasquez S.L."/>
            <person name="Kruys A."/>
            <person name="Hutchinson M.I."/>
            <person name="Powell A.J."/>
            <person name="Barry K."/>
            <person name="Miller A.N."/>
            <person name="Grigoriev I.V."/>
            <person name="Debuchy R."/>
            <person name="Gladieux P."/>
            <person name="Thoren M.H."/>
            <person name="Johannesson H."/>
        </authorList>
    </citation>
    <scope>NUCLEOTIDE SEQUENCE</scope>
    <source>
        <strain evidence="11">CBS 606.72</strain>
    </source>
</reference>
<keyword evidence="4 7" id="KW-0040">ANK repeat</keyword>
<evidence type="ECO:0000256" key="4">
    <source>
        <dbReference type="ARBA" id="ARBA00023043"/>
    </source>
</evidence>
<dbReference type="Pfam" id="PF12796">
    <property type="entry name" value="Ank_2"/>
    <property type="match status" value="1"/>
</dbReference>
<dbReference type="EMBL" id="JAULSU010000004">
    <property type="protein sequence ID" value="KAK0619079.1"/>
    <property type="molecule type" value="Genomic_DNA"/>
</dbReference>
<evidence type="ECO:0000313" key="11">
    <source>
        <dbReference type="EMBL" id="KAK0619079.1"/>
    </source>
</evidence>
<feature type="region of interest" description="Disordered" evidence="9">
    <location>
        <begin position="443"/>
        <end position="470"/>
    </location>
</feature>
<evidence type="ECO:0000256" key="7">
    <source>
        <dbReference type="PROSITE-ProRule" id="PRU00023"/>
    </source>
</evidence>
<dbReference type="InterPro" id="IPR036770">
    <property type="entry name" value="Ankyrin_rpt-contain_sf"/>
</dbReference>
<feature type="coiled-coil region" evidence="8">
    <location>
        <begin position="503"/>
        <end position="555"/>
    </location>
</feature>
<dbReference type="SMART" id="SM00248">
    <property type="entry name" value="ANK"/>
    <property type="match status" value="4"/>
</dbReference>
<dbReference type="GO" id="GO:0048315">
    <property type="term" value="P:conidium formation"/>
    <property type="evidence" value="ECO:0007669"/>
    <property type="project" value="UniProtKB-KW"/>
</dbReference>